<sequence>MNGAGGGAPLDLSPLLGVRGVHGAALCGPAGAVQAQVGAGPVDPGIVTAARAVLQSLQGATGASGWNDLLLDLGSGPVLLTPVGGSVLLTAFDEVPSLGRVRLGVRRVLSPRS</sequence>
<accession>A0A1H6WIW6</accession>
<gene>
    <name evidence="2" type="ORF">SAMN04488058_104196</name>
</gene>
<evidence type="ECO:0000313" key="3">
    <source>
        <dbReference type="Proteomes" id="UP000199223"/>
    </source>
</evidence>
<name>A0A1H6WIW6_9DEIO</name>
<dbReference type="Gene3D" id="3.30.450.30">
    <property type="entry name" value="Dynein light chain 2a, cytoplasmic"/>
    <property type="match status" value="1"/>
</dbReference>
<dbReference type="AlphaFoldDB" id="A0A1H6WIW6"/>
<dbReference type="SMART" id="SM00960">
    <property type="entry name" value="Robl_LC7"/>
    <property type="match status" value="1"/>
</dbReference>
<dbReference type="SUPFAM" id="SSF103196">
    <property type="entry name" value="Roadblock/LC7 domain"/>
    <property type="match status" value="1"/>
</dbReference>
<dbReference type="EMBL" id="FNZA01000004">
    <property type="protein sequence ID" value="SEJ16961.1"/>
    <property type="molecule type" value="Genomic_DNA"/>
</dbReference>
<dbReference type="Proteomes" id="UP000199223">
    <property type="component" value="Unassembled WGS sequence"/>
</dbReference>
<dbReference type="InterPro" id="IPR004942">
    <property type="entry name" value="Roadblock/LAMTOR2_dom"/>
</dbReference>
<proteinExistence type="predicted"/>
<dbReference type="RefSeq" id="WP_092263951.1">
    <property type="nucleotide sequence ID" value="NZ_FNZA01000004.1"/>
</dbReference>
<dbReference type="STRING" id="856736.SAMN04488058_104196"/>
<evidence type="ECO:0000313" key="2">
    <source>
        <dbReference type="EMBL" id="SEJ16961.1"/>
    </source>
</evidence>
<organism evidence="2 3">
    <name type="scientific">Deinococcus reticulitermitis</name>
    <dbReference type="NCBI Taxonomy" id="856736"/>
    <lineage>
        <taxon>Bacteria</taxon>
        <taxon>Thermotogati</taxon>
        <taxon>Deinococcota</taxon>
        <taxon>Deinococci</taxon>
        <taxon>Deinococcales</taxon>
        <taxon>Deinococcaceae</taxon>
        <taxon>Deinococcus</taxon>
    </lineage>
</organism>
<feature type="domain" description="Roadblock/LAMTOR2" evidence="1">
    <location>
        <begin position="8"/>
        <end position="92"/>
    </location>
</feature>
<protein>
    <recommendedName>
        <fullName evidence="1">Roadblock/LAMTOR2 domain-containing protein</fullName>
    </recommendedName>
</protein>
<keyword evidence="3" id="KW-1185">Reference proteome</keyword>
<evidence type="ECO:0000259" key="1">
    <source>
        <dbReference type="SMART" id="SM00960"/>
    </source>
</evidence>
<reference evidence="3" key="1">
    <citation type="submission" date="2016-10" db="EMBL/GenBank/DDBJ databases">
        <authorList>
            <person name="Varghese N."/>
            <person name="Submissions S."/>
        </authorList>
    </citation>
    <scope>NUCLEOTIDE SEQUENCE [LARGE SCALE GENOMIC DNA]</scope>
    <source>
        <strain evidence="3">CGMCC 1.10218</strain>
    </source>
</reference>